<name>A0AAF5HYW8_STRER</name>
<sequence length="851" mass="95079">MAMKIPKSGFRTMFKEGTQYFEGVEETVLKNIDAVGELNEKLKTSFGPNGTNKMIINHLEKLFVTKDAATMLHEMEVIHPAAKLVVLASEMQEQQIGDNTNYVVILSSALLIEAAKLFEYGLSMTQIVDGFEHALKVVEDVLPGLTVKTITDLSNIEDIRKALKASITSKQYDNVDLITDLVSQACVQTLPKNSANFNVDNIRIVKILGSGIHDSKVVNGMVFHRKTEGEITKAENCRVAVFACPFDVMHTETKGTILMNNAEDLLNFSKDEEALIERQVKELADAGVNVVVAAGKFGDLHIHFLNKYKIMGVRLVSKFDLRRLCRQFGAQAQARICCPPIESLGQCDKAYVSEIGAASVIVFSKESEHGSISTIVVRASSKPKMDDIERALDDAINTYKCLSKDARLLAGAGASEIALARIIREKAHEAATIGREKKLNKIEHYCYENYANAFEAIPKQFMENLGLNPVEIITKVYKAHEEGNSNIGLNVITGDLMDAVKEDIYDPFLGKISAIRLATEVTLKILQIDKIIMAKRAGGPKPKGPKPQDDDDDFVKNIIGYHEVDSMMNIYKVVHIKYFIFLIAIKNIYGELPSCPTDEWKYDLSMNACYFPSKNYYSFSSAKKFCQSMNSTLTYVKTFIEDEVVKTIVEYTSEHEEFWLGGQRTSNNDFYWLDGTPIKNNNIDNWMFGYPKANHGSCVAMKIENLVVNGFVNDDCLKNKRFICAIYNYAVLPTENVKDCPASTYDASTNGTITSPGYPSNYPNNADCRYSIIAPIGRQIILTIKFFQTEKCCDWLYIHDGKNSNANTIASLRGSISEGTQFVSSGNALYIRFTSDENNNDKGFNIEYRSI</sequence>
<dbReference type="GO" id="GO:0005524">
    <property type="term" value="F:ATP binding"/>
    <property type="evidence" value="ECO:0007669"/>
    <property type="project" value="UniProtKB-KW"/>
</dbReference>
<dbReference type="InterPro" id="IPR002194">
    <property type="entry name" value="Chaperonin_TCP-1_CS"/>
</dbReference>
<dbReference type="Gene3D" id="1.10.560.10">
    <property type="entry name" value="GroEL-like equatorial domain"/>
    <property type="match status" value="1"/>
</dbReference>
<keyword evidence="7" id="KW-1015">Disulfide bond</keyword>
<dbReference type="Gene3D" id="3.50.7.10">
    <property type="entry name" value="GroEL"/>
    <property type="match status" value="1"/>
</dbReference>
<dbReference type="Pfam" id="PF00431">
    <property type="entry name" value="CUB"/>
    <property type="match status" value="1"/>
</dbReference>
<dbReference type="Pfam" id="PF00059">
    <property type="entry name" value="Lectin_C"/>
    <property type="match status" value="1"/>
</dbReference>
<evidence type="ECO:0000256" key="12">
    <source>
        <dbReference type="PROSITE-ProRule" id="PRU00059"/>
    </source>
</evidence>
<keyword evidence="5 13" id="KW-0547">Nucleotide-binding</keyword>
<dbReference type="SMART" id="SM00042">
    <property type="entry name" value="CUB"/>
    <property type="match status" value="1"/>
</dbReference>
<dbReference type="PROSITE" id="PS00751">
    <property type="entry name" value="TCP1_2"/>
    <property type="match status" value="1"/>
</dbReference>
<dbReference type="PROSITE" id="PS50041">
    <property type="entry name" value="C_TYPE_LECTIN_2"/>
    <property type="match status" value="1"/>
</dbReference>
<dbReference type="InterPro" id="IPR027410">
    <property type="entry name" value="TCP-1-like_intermed_sf"/>
</dbReference>
<evidence type="ECO:0000256" key="9">
    <source>
        <dbReference type="ARBA" id="ARBA00029602"/>
    </source>
</evidence>
<comment type="subcellular location">
    <subcellularLocation>
        <location evidence="1">Cytoplasm</location>
    </subcellularLocation>
</comment>
<evidence type="ECO:0000256" key="2">
    <source>
        <dbReference type="ARBA" id="ARBA00008020"/>
    </source>
</evidence>
<dbReference type="CDD" id="cd00037">
    <property type="entry name" value="CLECT"/>
    <property type="match status" value="1"/>
</dbReference>
<evidence type="ECO:0000259" key="15">
    <source>
        <dbReference type="PROSITE" id="PS50041"/>
    </source>
</evidence>
<dbReference type="InterPro" id="IPR000859">
    <property type="entry name" value="CUB_dom"/>
</dbReference>
<dbReference type="CDD" id="cd03341">
    <property type="entry name" value="TCP1_theta"/>
    <property type="match status" value="1"/>
</dbReference>
<dbReference type="FunFam" id="3.50.7.10:FF:000008">
    <property type="entry name" value="T-complex protein 1 subunit theta"/>
    <property type="match status" value="1"/>
</dbReference>
<dbReference type="InterPro" id="IPR035914">
    <property type="entry name" value="Sperma_CUB_dom_sf"/>
</dbReference>
<dbReference type="AlphaFoldDB" id="A0AAF5HYW8"/>
<evidence type="ECO:0000256" key="1">
    <source>
        <dbReference type="ARBA" id="ARBA00004496"/>
    </source>
</evidence>
<dbReference type="InterPro" id="IPR017998">
    <property type="entry name" value="Chaperone_TCP-1"/>
</dbReference>
<dbReference type="GO" id="GO:0005737">
    <property type="term" value="C:cytoplasm"/>
    <property type="evidence" value="ECO:0007669"/>
    <property type="project" value="UniProtKB-SubCell"/>
</dbReference>
<evidence type="ECO:0000256" key="5">
    <source>
        <dbReference type="ARBA" id="ARBA00022741"/>
    </source>
</evidence>
<dbReference type="SUPFAM" id="SSF56436">
    <property type="entry name" value="C-type lectin-like"/>
    <property type="match status" value="1"/>
</dbReference>
<dbReference type="Gene3D" id="3.30.260.10">
    <property type="entry name" value="TCP-1-like chaperonin intermediate domain"/>
    <property type="match status" value="1"/>
</dbReference>
<comment type="function">
    <text evidence="10">Molecular chaperone; assists the folding of proteins upon ATP hydrolysis. Known to play a role, in vitro, in the folding of actin and tubulin. Required for correct subcellular localization of pgl-1.</text>
</comment>
<proteinExistence type="inferred from homology"/>
<comment type="similarity">
    <text evidence="2 13">Belongs to the TCP-1 chaperonin family.</text>
</comment>
<dbReference type="FunFam" id="2.60.120.290:FF:000056">
    <property type="entry name" value="C-type LECtin"/>
    <property type="match status" value="1"/>
</dbReference>
<reference evidence="17" key="1">
    <citation type="submission" date="2024-02" db="UniProtKB">
        <authorList>
            <consortium name="WormBaseParasite"/>
        </authorList>
    </citation>
    <scope>IDENTIFICATION</scope>
</reference>
<evidence type="ECO:0000256" key="7">
    <source>
        <dbReference type="ARBA" id="ARBA00023157"/>
    </source>
</evidence>
<dbReference type="Gene3D" id="3.10.100.10">
    <property type="entry name" value="Mannose-Binding Protein A, subunit A"/>
    <property type="match status" value="1"/>
</dbReference>
<dbReference type="WBParaSite" id="TCONS_00003798.p1">
    <property type="protein sequence ID" value="TCONS_00003798.p1"/>
    <property type="gene ID" value="XLOC_000367"/>
</dbReference>
<keyword evidence="8 13" id="KW-0143">Chaperone</keyword>
<dbReference type="InterPro" id="IPR027409">
    <property type="entry name" value="GroEL-like_apical_dom_sf"/>
</dbReference>
<keyword evidence="16" id="KW-1185">Reference proteome</keyword>
<dbReference type="Proteomes" id="UP000035681">
    <property type="component" value="Unplaced"/>
</dbReference>
<dbReference type="Pfam" id="PF00118">
    <property type="entry name" value="Cpn60_TCP1"/>
    <property type="match status" value="1"/>
</dbReference>
<dbReference type="PROSITE" id="PS00750">
    <property type="entry name" value="TCP1_1"/>
    <property type="match status" value="1"/>
</dbReference>
<dbReference type="SMART" id="SM00034">
    <property type="entry name" value="CLECT"/>
    <property type="match status" value="1"/>
</dbReference>
<dbReference type="InterPro" id="IPR012721">
    <property type="entry name" value="Chap_CCT_theta"/>
</dbReference>
<evidence type="ECO:0000313" key="16">
    <source>
        <dbReference type="Proteomes" id="UP000035681"/>
    </source>
</evidence>
<dbReference type="InterPro" id="IPR027413">
    <property type="entry name" value="GROEL-like_equatorial_sf"/>
</dbReference>
<protein>
    <recommendedName>
        <fullName evidence="3">T-complex protein 1 subunit theta</fullName>
    </recommendedName>
    <alternativeName>
        <fullName evidence="9">CCT-theta</fullName>
    </alternativeName>
</protein>
<feature type="domain" description="CUB" evidence="14">
    <location>
        <begin position="740"/>
        <end position="851"/>
    </location>
</feature>
<evidence type="ECO:0000256" key="4">
    <source>
        <dbReference type="ARBA" id="ARBA00022490"/>
    </source>
</evidence>
<dbReference type="SUPFAM" id="SSF52029">
    <property type="entry name" value="GroEL apical domain-like"/>
    <property type="match status" value="1"/>
</dbReference>
<evidence type="ECO:0000256" key="8">
    <source>
        <dbReference type="ARBA" id="ARBA00023186"/>
    </source>
</evidence>
<dbReference type="InterPro" id="IPR016187">
    <property type="entry name" value="CTDL_fold"/>
</dbReference>
<evidence type="ECO:0000256" key="11">
    <source>
        <dbReference type="ARBA" id="ARBA00064252"/>
    </source>
</evidence>
<dbReference type="InterPro" id="IPR001304">
    <property type="entry name" value="C-type_lectin-like"/>
</dbReference>
<dbReference type="SUPFAM" id="SSF48592">
    <property type="entry name" value="GroEL equatorial domain-like"/>
    <property type="match status" value="1"/>
</dbReference>
<evidence type="ECO:0000256" key="6">
    <source>
        <dbReference type="ARBA" id="ARBA00022840"/>
    </source>
</evidence>
<evidence type="ECO:0000256" key="10">
    <source>
        <dbReference type="ARBA" id="ARBA00058723"/>
    </source>
</evidence>
<keyword evidence="4" id="KW-0963">Cytoplasm</keyword>
<evidence type="ECO:0000256" key="3">
    <source>
        <dbReference type="ARBA" id="ARBA00016981"/>
    </source>
</evidence>
<dbReference type="PRINTS" id="PR00304">
    <property type="entry name" value="TCOMPLEXTCP1"/>
</dbReference>
<dbReference type="InterPro" id="IPR002423">
    <property type="entry name" value="Cpn60/GroEL/TCP-1"/>
</dbReference>
<dbReference type="GO" id="GO:0051082">
    <property type="term" value="F:unfolded protein binding"/>
    <property type="evidence" value="ECO:0007669"/>
    <property type="project" value="InterPro"/>
</dbReference>
<dbReference type="CDD" id="cd00041">
    <property type="entry name" value="CUB"/>
    <property type="match status" value="1"/>
</dbReference>
<evidence type="ECO:0000256" key="13">
    <source>
        <dbReference type="RuleBase" id="RU004187"/>
    </source>
</evidence>
<dbReference type="NCBIfam" id="TIGR02346">
    <property type="entry name" value="chap_CCT_theta"/>
    <property type="match status" value="1"/>
</dbReference>
<dbReference type="InterPro" id="IPR016186">
    <property type="entry name" value="C-type_lectin-like/link_sf"/>
</dbReference>
<keyword evidence="6 13" id="KW-0067">ATP-binding</keyword>
<comment type="subunit">
    <text evidence="11">Heterooligomeric complex.</text>
</comment>
<feature type="domain" description="C-type lectin" evidence="15">
    <location>
        <begin position="605"/>
        <end position="725"/>
    </location>
</feature>
<dbReference type="SUPFAM" id="SSF54849">
    <property type="entry name" value="GroEL-intermediate domain like"/>
    <property type="match status" value="1"/>
</dbReference>
<evidence type="ECO:0000259" key="14">
    <source>
        <dbReference type="PROSITE" id="PS01180"/>
    </source>
</evidence>
<dbReference type="PANTHER" id="PTHR11353">
    <property type="entry name" value="CHAPERONIN"/>
    <property type="match status" value="1"/>
</dbReference>
<dbReference type="GO" id="GO:0016887">
    <property type="term" value="F:ATP hydrolysis activity"/>
    <property type="evidence" value="ECO:0007669"/>
    <property type="project" value="InterPro"/>
</dbReference>
<dbReference type="SUPFAM" id="SSF49854">
    <property type="entry name" value="Spermadhesin, CUB domain"/>
    <property type="match status" value="1"/>
</dbReference>
<comment type="caution">
    <text evidence="12">Lacks conserved residue(s) required for the propagation of feature annotation.</text>
</comment>
<accession>A0AAF5HYW8</accession>
<evidence type="ECO:0000313" key="17">
    <source>
        <dbReference type="WBParaSite" id="TCONS_00003798.p1"/>
    </source>
</evidence>
<dbReference type="Gene3D" id="2.60.120.290">
    <property type="entry name" value="Spermadhesin, CUB domain"/>
    <property type="match status" value="1"/>
</dbReference>
<dbReference type="GO" id="GO:0140662">
    <property type="term" value="F:ATP-dependent protein folding chaperone"/>
    <property type="evidence" value="ECO:0007669"/>
    <property type="project" value="InterPro"/>
</dbReference>
<organism evidence="16 17">
    <name type="scientific">Strongyloides stercoralis</name>
    <name type="common">Threadworm</name>
    <dbReference type="NCBI Taxonomy" id="6248"/>
    <lineage>
        <taxon>Eukaryota</taxon>
        <taxon>Metazoa</taxon>
        <taxon>Ecdysozoa</taxon>
        <taxon>Nematoda</taxon>
        <taxon>Chromadorea</taxon>
        <taxon>Rhabditida</taxon>
        <taxon>Tylenchina</taxon>
        <taxon>Panagrolaimomorpha</taxon>
        <taxon>Strongyloidoidea</taxon>
        <taxon>Strongyloididae</taxon>
        <taxon>Strongyloides</taxon>
    </lineage>
</organism>
<dbReference type="PROSITE" id="PS01180">
    <property type="entry name" value="CUB"/>
    <property type="match status" value="1"/>
</dbReference>